<evidence type="ECO:0000313" key="2">
    <source>
        <dbReference type="EMBL" id="OQR85686.1"/>
    </source>
</evidence>
<protein>
    <recommendedName>
        <fullName evidence="1">DDE-1 domain-containing protein</fullName>
    </recommendedName>
</protein>
<dbReference type="Proteomes" id="UP000243579">
    <property type="component" value="Unassembled WGS sequence"/>
</dbReference>
<dbReference type="EMBL" id="JNBR01001625">
    <property type="protein sequence ID" value="OQR85686.1"/>
    <property type="molecule type" value="Genomic_DNA"/>
</dbReference>
<keyword evidence="3" id="KW-1185">Reference proteome</keyword>
<sequence>MVVDDAKIFLLLAVSQMIDFIKVEAPEWYTLYIASKRYEPLQRVCQRFAERYDFSWRRASGMQPSQADLNAKKSENATRFWACFSDIDEVSVLIVDNFKAHVSEASHRIVWEDLKSDIWALPPNTTSACQPLDVGDMGPTLRRLWAEDMCVYSTAKEKRIATIRRAIAAWDEITTDSIRSAFTKALPTNEYV</sequence>
<reference evidence="2 3" key="1">
    <citation type="journal article" date="2014" name="Genome Biol. Evol.">
        <title>The secreted proteins of Achlya hypogyna and Thraustotheca clavata identify the ancestral oomycete secretome and reveal gene acquisitions by horizontal gene transfer.</title>
        <authorList>
            <person name="Misner I."/>
            <person name="Blouin N."/>
            <person name="Leonard G."/>
            <person name="Richards T.A."/>
            <person name="Lane C.E."/>
        </authorList>
    </citation>
    <scope>NUCLEOTIDE SEQUENCE [LARGE SCALE GENOMIC DNA]</scope>
    <source>
        <strain evidence="2 3">ATCC 48635</strain>
    </source>
</reference>
<gene>
    <name evidence="2" type="ORF">ACHHYP_20557</name>
</gene>
<evidence type="ECO:0000313" key="3">
    <source>
        <dbReference type="Proteomes" id="UP000243579"/>
    </source>
</evidence>
<dbReference type="OrthoDB" id="127176at2759"/>
<organism evidence="2 3">
    <name type="scientific">Achlya hypogyna</name>
    <name type="common">Oomycete</name>
    <name type="synonym">Protoachlya hypogyna</name>
    <dbReference type="NCBI Taxonomy" id="1202772"/>
    <lineage>
        <taxon>Eukaryota</taxon>
        <taxon>Sar</taxon>
        <taxon>Stramenopiles</taxon>
        <taxon>Oomycota</taxon>
        <taxon>Saprolegniomycetes</taxon>
        <taxon>Saprolegniales</taxon>
        <taxon>Achlyaceae</taxon>
        <taxon>Achlya</taxon>
    </lineage>
</organism>
<accession>A0A1V9YJ35</accession>
<proteinExistence type="predicted"/>
<dbReference type="Pfam" id="PF03184">
    <property type="entry name" value="DDE_1"/>
    <property type="match status" value="1"/>
</dbReference>
<feature type="domain" description="DDE-1" evidence="1">
    <location>
        <begin position="86"/>
        <end position="182"/>
    </location>
</feature>
<evidence type="ECO:0000259" key="1">
    <source>
        <dbReference type="Pfam" id="PF03184"/>
    </source>
</evidence>
<dbReference type="AlphaFoldDB" id="A0A1V9YJ35"/>
<name>A0A1V9YJ35_ACHHY</name>
<dbReference type="InterPro" id="IPR004875">
    <property type="entry name" value="DDE_SF_endonuclease_dom"/>
</dbReference>
<dbReference type="GO" id="GO:0003676">
    <property type="term" value="F:nucleic acid binding"/>
    <property type="evidence" value="ECO:0007669"/>
    <property type="project" value="InterPro"/>
</dbReference>
<comment type="caution">
    <text evidence="2">The sequence shown here is derived from an EMBL/GenBank/DDBJ whole genome shotgun (WGS) entry which is preliminary data.</text>
</comment>